<reference evidence="6 7" key="1">
    <citation type="submission" date="2019-08" db="EMBL/GenBank/DDBJ databases">
        <title>In-depth cultivation of the pig gut microbiome towards novel bacterial diversity and tailored functional studies.</title>
        <authorList>
            <person name="Wylensek D."/>
            <person name="Hitch T.C.A."/>
            <person name="Clavel T."/>
        </authorList>
    </citation>
    <scope>NUCLEOTIDE SEQUENCE [LARGE SCALE GENOMIC DNA]</scope>
    <source>
        <strain evidence="6 7">BSM-383-APC-4H</strain>
    </source>
</reference>
<keyword evidence="3" id="KW-0732">Signal</keyword>
<dbReference type="InterPro" id="IPR013783">
    <property type="entry name" value="Ig-like_fold"/>
</dbReference>
<comment type="caution">
    <text evidence="6">The sequence shown here is derived from an EMBL/GenBank/DDBJ whole genome shotgun (WGS) entry which is preliminary data.</text>
</comment>
<name>A0A6N7Y3A7_9FIRM</name>
<feature type="compositionally biased region" description="Basic and acidic residues" evidence="1">
    <location>
        <begin position="60"/>
        <end position="70"/>
    </location>
</feature>
<evidence type="ECO:0000259" key="5">
    <source>
        <dbReference type="Pfam" id="PF24547"/>
    </source>
</evidence>
<feature type="domain" description="DUF7601" evidence="5">
    <location>
        <begin position="1828"/>
        <end position="1956"/>
    </location>
</feature>
<dbReference type="Gene3D" id="2.60.40.1140">
    <property type="entry name" value="Collagen-binding surface protein Cna, B-type domain"/>
    <property type="match status" value="4"/>
</dbReference>
<feature type="domain" description="SpaA-like prealbumin fold" evidence="4">
    <location>
        <begin position="1960"/>
        <end position="2054"/>
    </location>
</feature>
<feature type="compositionally biased region" description="Basic and acidic residues" evidence="1">
    <location>
        <begin position="1590"/>
        <end position="1606"/>
    </location>
</feature>
<dbReference type="RefSeq" id="WP_154581039.1">
    <property type="nucleotide sequence ID" value="NZ_VULP01000015.1"/>
</dbReference>
<feature type="region of interest" description="Disordered" evidence="1">
    <location>
        <begin position="2414"/>
        <end position="2445"/>
    </location>
</feature>
<feature type="compositionally biased region" description="Polar residues" evidence="1">
    <location>
        <begin position="132"/>
        <end position="141"/>
    </location>
</feature>
<accession>A0A6N7Y3A7</accession>
<feature type="domain" description="DUF7601" evidence="5">
    <location>
        <begin position="1700"/>
        <end position="1822"/>
    </location>
</feature>
<organism evidence="6 7">
    <name type="scientific">Anaerobutyricum soehngenii</name>
    <dbReference type="NCBI Taxonomy" id="105843"/>
    <lineage>
        <taxon>Bacteria</taxon>
        <taxon>Bacillati</taxon>
        <taxon>Bacillota</taxon>
        <taxon>Clostridia</taxon>
        <taxon>Lachnospirales</taxon>
        <taxon>Lachnospiraceae</taxon>
        <taxon>Anaerobutyricum</taxon>
    </lineage>
</organism>
<evidence type="ECO:0000259" key="4">
    <source>
        <dbReference type="Pfam" id="PF17802"/>
    </source>
</evidence>
<dbReference type="Pfam" id="PF17802">
    <property type="entry name" value="SpaA"/>
    <property type="match status" value="4"/>
</dbReference>
<feature type="compositionally biased region" description="Low complexity" evidence="1">
    <location>
        <begin position="2428"/>
        <end position="2437"/>
    </location>
</feature>
<feature type="domain" description="SpaA-like prealbumin fold" evidence="4">
    <location>
        <begin position="1431"/>
        <end position="1532"/>
    </location>
</feature>
<feature type="signal peptide" evidence="3">
    <location>
        <begin position="1"/>
        <end position="25"/>
    </location>
</feature>
<evidence type="ECO:0000256" key="2">
    <source>
        <dbReference type="SAM" id="Phobius"/>
    </source>
</evidence>
<dbReference type="Pfam" id="PF24547">
    <property type="entry name" value="DUF7601"/>
    <property type="match status" value="4"/>
</dbReference>
<feature type="region of interest" description="Disordered" evidence="1">
    <location>
        <begin position="1858"/>
        <end position="1890"/>
    </location>
</feature>
<feature type="compositionally biased region" description="Acidic residues" evidence="1">
    <location>
        <begin position="49"/>
        <end position="59"/>
    </location>
</feature>
<evidence type="ECO:0000256" key="3">
    <source>
        <dbReference type="SAM" id="SignalP"/>
    </source>
</evidence>
<feature type="domain" description="DUF7601" evidence="5">
    <location>
        <begin position="1551"/>
        <end position="1664"/>
    </location>
</feature>
<feature type="chain" id="PRO_5038710558" description="LPXTG cell wall anchor domain-containing protein" evidence="3">
    <location>
        <begin position="26"/>
        <end position="2487"/>
    </location>
</feature>
<feature type="transmembrane region" description="Helical" evidence="2">
    <location>
        <begin position="2453"/>
        <end position="2472"/>
    </location>
</feature>
<dbReference type="EMBL" id="VULP01000015">
    <property type="protein sequence ID" value="MSU82372.1"/>
    <property type="molecule type" value="Genomic_DNA"/>
</dbReference>
<feature type="domain" description="SpaA-like prealbumin fold" evidence="4">
    <location>
        <begin position="2075"/>
        <end position="2156"/>
    </location>
</feature>
<dbReference type="Proteomes" id="UP000433359">
    <property type="component" value="Unassembled WGS sequence"/>
</dbReference>
<gene>
    <name evidence="6" type="ORF">FYJ25_08425</name>
</gene>
<protein>
    <recommendedName>
        <fullName evidence="8">LPXTG cell wall anchor domain-containing protein</fullName>
    </recommendedName>
</protein>
<dbReference type="Gene3D" id="2.60.40.10">
    <property type="entry name" value="Immunoglobulins"/>
    <property type="match status" value="4"/>
</dbReference>
<proteinExistence type="predicted"/>
<dbReference type="InterPro" id="IPR055382">
    <property type="entry name" value="DUF7601"/>
</dbReference>
<feature type="region of interest" description="Disordered" evidence="1">
    <location>
        <begin position="1587"/>
        <end position="1606"/>
    </location>
</feature>
<feature type="domain" description="DUF7601" evidence="5">
    <location>
        <begin position="1287"/>
        <end position="1428"/>
    </location>
</feature>
<feature type="compositionally biased region" description="Basic and acidic residues" evidence="1">
    <location>
        <begin position="1864"/>
        <end position="1884"/>
    </location>
</feature>
<keyword evidence="2" id="KW-1133">Transmembrane helix</keyword>
<feature type="domain" description="SpaA-like prealbumin fold" evidence="4">
    <location>
        <begin position="1171"/>
        <end position="1269"/>
    </location>
</feature>
<evidence type="ECO:0000313" key="7">
    <source>
        <dbReference type="Proteomes" id="UP000433359"/>
    </source>
</evidence>
<evidence type="ECO:0008006" key="8">
    <source>
        <dbReference type="Google" id="ProtNLM"/>
    </source>
</evidence>
<evidence type="ECO:0000256" key="1">
    <source>
        <dbReference type="SAM" id="MobiDB-lite"/>
    </source>
</evidence>
<feature type="compositionally biased region" description="Basic and acidic residues" evidence="1">
    <location>
        <begin position="2414"/>
        <end position="2427"/>
    </location>
</feature>
<sequence>MKRAGKLFLVVVLVLSMFWTSTGTSNVMGVFAENLSGTQNVDGDKESTEDNTEEKDEETQEAKKASKTETADSEEVQKTTSKQKETKSATAKSEKRTIKSTQATTAMKKDTDESVSVQAESNESDNLKTQDAESGSPTVTEVSLDDYINTSASGIWITINGQKETLEDIQKNNIKVPKESPVEIKLEYGAISNLTENTKLVYQIPNAITVTEEKNDGEVKDGKIIAGTYSITKDGKVTITLNKEYLQDREGKIDGGTFIVEGNFKKDWGGTPGGDKIVFGKAEVTIPFEENQVVTKAELSLNKKVKKYNKDDNTITYQVTVKAPSDNTQDVPDVTVQDTFITNGDKLILTDGRKYEIVTVPDGTAFDTSFGQWTVGTMHPGTSYTLEYKVKINPTFFNELSDVKKGIKNKAIAYSGTTEMKSDTATQTFQNNLNIEKSKGSGVIIDSETGKTYIDYTVTVTAPADNTNDMTNVVVDDVFGDAKEEVKSYSNIKATLNDGTTTTELKNSVNTTVNDATNTKSLKWTIGTMKPGSTATLTYRVELKDDVWERGSGWEINKNLVNTATVNADNMDKKDAVATVNLRKVWIWKSADGGWDANKDWSNGKGKGLLRFTIHANESTGGGPVLDKNFTFTDELSGNYVYDGKVIVKVYQKGPADKGNLIATKEFGVDGKKSWTYTPTGEMSGPYYYEFEYYARPNTNGHGGAVSNKAGIIGSDGSNFNHEVTWKGTGSNEYSLKKEYVGGVGVGAARWKTTIPSNVYAGTHYEDYLYYKYDSNTKVDSYHTFTQEQLDAIVVKLGTRTFIKGTDYNVTPILATINKVDKIIGFNLKFLTDTETVTKDNPITIEYASTPNLSGIATGKNRTFKNTGRIYYGNLYLTAKAETTYAQYADFSKAAGDYDAANKQLAWYLTLNENSKMSGNATITENIPEGLKFVSAEISEKGSEAAGTTIQVDERTKDSKTVRINVSGLVSNDHRNRNGYIKIKVITEVTDVNFLQENKTKQFTNSAELAYGTDEKRIASAVANITNKALSKDAIHNSSTYPYVKYTIKVNPNGYNLLESKNTIDVVDSMTEYMILMEDSVEVNSNGKNLSSEEWSLRNDADNHRFILTVPDDKPLTITYQVSVNKPTGEKIKLSNAVYYSGHEQAGKTDERTVTVMDSAATVTGSLLLYVKKKDSLTKSVLSGADFALAEVVRNADESIVYENGEPKLSNTMNATTDKDGEATFKINQNTGSDKLYCLYEKKAPANYKKSEKKVYVAFKTQNNTDNLNIQYVQNGGSVEMENTPVGSLSVEKKVVGNQIPAGDTESGYEMQVTAAESNADKDLTKATVTATKVATGTTGSETITPDSATTEGTLTFHLKAGHKAKVSGLPVGTYSVTENVANRTETDKTAYTASYSVDGNSVSNVEVTVAQDADSSTVPNVTVTNTYKTELKVLKKDIGTDEPLLGAQLAIYNNSDVTFDSEGKATVKAGATAVASWTSGTDAKDLTGKVVAGGNYVLVETAVPTSDYVQAAAIPFTVDAEGQIQVTGDNAKYYDNKTHTITLNNQKKTGSLTVKKIIEDGEADTAFDFTVTFTNFNNGKGGDVTVTRKGKEGKDQPETKTVKPDADGSLKLELKALTNNEAVKISGIPYGTSYTVTETQQEGYLETANSNLTGVIGDNGTAANGVERATDAEASITNTRLTGFTVKKLAEYGQYTPDAETKDNKQFKFKVTLTRNDAVYTRKFTIKYSDKEQSEEVRATNGVYEFTLKDTQSAAFSDLPSGTKYTVEEVADANYDASVKVNNTAQNVDSNNNADNNKNVAATAEGTIDKTGDTVEFTNTRKLGAFSFTKTVKGNMQDKEQSYDFYVEVDGKPFNSNAAITQKDTEKSDDADTQDKTKEDKSENTAGTTVQITDGKLSLKDGQTATIENIPAGVSYSIKETTGDRYVTLINNTVTAETAGTVEEGKTSETQFVNQVIHLNVTKTDLTGQKEVAGATMTLYKAEDVNEDGTVKDGAKALDSWISGEDSFYDFGPVIRAGESYVLIETAAPDGYAYAKNITFTVNEDGTIKTDAEKITDKETGEDDIYLVKDDVTRVSVKKMDITGQKEVAGARFLLKDKDGNVIESWMSTTEAHVFEQKLIAGETYTLTEVTAPSGYEVAADITFTVNKDGTVSVDGKAVDGNEIVMKDETTPVGEEGKLVVSKLVTFQGKNQAVNRTFYAALFSDADCTKKVSNVKELKCEGAWSAYTVFEHLKNGTYYVAETDEDGNKLESSEACKIKGNGTKCEITPTQKTAYTVIENQLLIPGDDFLNTLHDLTVTKNVTLDGNPISDKYNGTFYVSLFTDPYYTNRIDDVKALQIQNGKSTSVSFIDLADGTYYVAETDKDGNPVENTDFGFDVTYDGDIAVSFTEENTDSALGITNNMTERNPEYDKYLKEKDDNNGDNDKNNTSNHSSNKTTKKGKNSKTGDYSHILFYAALAAAALVVGSAEMYRRMHRAARRKNKHDR</sequence>
<feature type="compositionally biased region" description="Basic and acidic residues" evidence="1">
    <location>
        <begin position="82"/>
        <end position="97"/>
    </location>
</feature>
<feature type="region of interest" description="Disordered" evidence="1">
    <location>
        <begin position="37"/>
        <end position="141"/>
    </location>
</feature>
<keyword evidence="2" id="KW-0472">Membrane</keyword>
<keyword evidence="2" id="KW-0812">Transmembrane</keyword>
<dbReference type="InterPro" id="IPR041033">
    <property type="entry name" value="SpaA_PFL_dom_1"/>
</dbReference>
<evidence type="ECO:0000313" key="6">
    <source>
        <dbReference type="EMBL" id="MSU82372.1"/>
    </source>
</evidence>